<name>A0A6G0U2H9_APHGL</name>
<comment type="caution">
    <text evidence="7">The sequence shown here is derived from an EMBL/GenBank/DDBJ whole genome shotgun (WGS) entry which is preliminary data.</text>
</comment>
<gene>
    <name evidence="7" type="ORF">AGLY_003195</name>
</gene>
<dbReference type="InterPro" id="IPR006578">
    <property type="entry name" value="MADF-dom"/>
</dbReference>
<keyword evidence="3" id="KW-0862">Zinc</keyword>
<organism evidence="7 8">
    <name type="scientific">Aphis glycines</name>
    <name type="common">Soybean aphid</name>
    <dbReference type="NCBI Taxonomy" id="307491"/>
    <lineage>
        <taxon>Eukaryota</taxon>
        <taxon>Metazoa</taxon>
        <taxon>Ecdysozoa</taxon>
        <taxon>Arthropoda</taxon>
        <taxon>Hexapoda</taxon>
        <taxon>Insecta</taxon>
        <taxon>Pterygota</taxon>
        <taxon>Neoptera</taxon>
        <taxon>Paraneoptera</taxon>
        <taxon>Hemiptera</taxon>
        <taxon>Sternorrhyncha</taxon>
        <taxon>Aphidomorpha</taxon>
        <taxon>Aphidoidea</taxon>
        <taxon>Aphididae</taxon>
        <taxon>Aphidini</taxon>
        <taxon>Aphis</taxon>
        <taxon>Aphis</taxon>
    </lineage>
</organism>
<dbReference type="Proteomes" id="UP000475862">
    <property type="component" value="Unassembled WGS sequence"/>
</dbReference>
<dbReference type="SUPFAM" id="SSF57716">
    <property type="entry name" value="Glucocorticoid receptor-like (DNA-binding domain)"/>
    <property type="match status" value="1"/>
</dbReference>
<evidence type="ECO:0000313" key="8">
    <source>
        <dbReference type="Proteomes" id="UP000475862"/>
    </source>
</evidence>
<evidence type="ECO:0000256" key="4">
    <source>
        <dbReference type="ARBA" id="ARBA00023125"/>
    </source>
</evidence>
<dbReference type="OrthoDB" id="7683421at2759"/>
<dbReference type="PROSITE" id="PS50950">
    <property type="entry name" value="ZF_THAP"/>
    <property type="match status" value="1"/>
</dbReference>
<evidence type="ECO:0000313" key="7">
    <source>
        <dbReference type="EMBL" id="KAE9543284.1"/>
    </source>
</evidence>
<evidence type="ECO:0000256" key="2">
    <source>
        <dbReference type="ARBA" id="ARBA00022771"/>
    </source>
</evidence>
<reference evidence="7 8" key="1">
    <citation type="submission" date="2019-08" db="EMBL/GenBank/DDBJ databases">
        <title>The genome of the soybean aphid Biotype 1, its phylome, world population structure and adaptation to the North American continent.</title>
        <authorList>
            <person name="Giordano R."/>
            <person name="Donthu R.K."/>
            <person name="Hernandez A.G."/>
            <person name="Wright C.L."/>
            <person name="Zimin A.V."/>
        </authorList>
    </citation>
    <scope>NUCLEOTIDE SEQUENCE [LARGE SCALE GENOMIC DNA]</scope>
    <source>
        <tissue evidence="7">Whole aphids</tissue>
    </source>
</reference>
<dbReference type="Pfam" id="PF10545">
    <property type="entry name" value="MADF_DNA_bdg"/>
    <property type="match status" value="1"/>
</dbReference>
<keyword evidence="2 5" id="KW-0863">Zinc-finger</keyword>
<sequence>MIDIDLLINEIEKEECLWKTTCNNYMDKHAKQKSWTNIASIVCNNWNTSSEKEKKACRGNKCCLAYCPSVSYLHNKKRIRFHRFPKKLTRCAIWIEKCNPIHLPSCDPLVLNETYRLCSLHFEDKMYTNSNKNKLRAKAIPTLFRENLTVLETDLLSFESINNDENFNENNSSFNLPNFSTSLSTSSFLVDPSTLSSMATYQTQNEDSEVTLISTSSFLVDPSTLSSMATYQTQNEDNEVTLVSTSSFLVDPSTLSSMATYQTQNEDSERQQMMIYENFNCPNFTVNETQSGDRRTDSGAKAIGCLFTVLNPKSGFYLSYFTTAINIILYY</sequence>
<proteinExistence type="predicted"/>
<feature type="domain" description="THAP-type" evidence="6">
    <location>
        <begin position="58"/>
        <end position="144"/>
    </location>
</feature>
<keyword evidence="1" id="KW-0479">Metal-binding</keyword>
<protein>
    <recommendedName>
        <fullName evidence="6">THAP-type domain-containing protein</fullName>
    </recommendedName>
</protein>
<dbReference type="PANTHER" id="PTHR46600:SF11">
    <property type="entry name" value="THAP DOMAIN-CONTAINING PROTEIN 10"/>
    <property type="match status" value="1"/>
</dbReference>
<evidence type="ECO:0000256" key="3">
    <source>
        <dbReference type="ARBA" id="ARBA00022833"/>
    </source>
</evidence>
<dbReference type="EMBL" id="VYZN01000009">
    <property type="protein sequence ID" value="KAE9543284.1"/>
    <property type="molecule type" value="Genomic_DNA"/>
</dbReference>
<dbReference type="SMART" id="SM00980">
    <property type="entry name" value="THAP"/>
    <property type="match status" value="1"/>
</dbReference>
<dbReference type="PANTHER" id="PTHR46600">
    <property type="entry name" value="THAP DOMAIN-CONTAINING"/>
    <property type="match status" value="1"/>
</dbReference>
<dbReference type="SMART" id="SM00692">
    <property type="entry name" value="DM3"/>
    <property type="match status" value="1"/>
</dbReference>
<dbReference type="GO" id="GO:0008270">
    <property type="term" value="F:zinc ion binding"/>
    <property type="evidence" value="ECO:0007669"/>
    <property type="project" value="UniProtKB-KW"/>
</dbReference>
<dbReference type="Pfam" id="PF05485">
    <property type="entry name" value="THAP"/>
    <property type="match status" value="1"/>
</dbReference>
<keyword evidence="4 5" id="KW-0238">DNA-binding</keyword>
<evidence type="ECO:0000259" key="6">
    <source>
        <dbReference type="PROSITE" id="PS50950"/>
    </source>
</evidence>
<keyword evidence="8" id="KW-1185">Reference proteome</keyword>
<dbReference type="InterPro" id="IPR026516">
    <property type="entry name" value="THAP1/10"/>
</dbReference>
<accession>A0A6G0U2H9</accession>
<dbReference type="GO" id="GO:0043565">
    <property type="term" value="F:sequence-specific DNA binding"/>
    <property type="evidence" value="ECO:0007669"/>
    <property type="project" value="InterPro"/>
</dbReference>
<evidence type="ECO:0000256" key="5">
    <source>
        <dbReference type="PROSITE-ProRule" id="PRU00309"/>
    </source>
</evidence>
<evidence type="ECO:0000256" key="1">
    <source>
        <dbReference type="ARBA" id="ARBA00022723"/>
    </source>
</evidence>
<dbReference type="InterPro" id="IPR006612">
    <property type="entry name" value="THAP_Znf"/>
</dbReference>
<dbReference type="AlphaFoldDB" id="A0A6G0U2H9"/>